<organism evidence="1 2">
    <name type="scientific">Smallanthus sonchifolius</name>
    <dbReference type="NCBI Taxonomy" id="185202"/>
    <lineage>
        <taxon>Eukaryota</taxon>
        <taxon>Viridiplantae</taxon>
        <taxon>Streptophyta</taxon>
        <taxon>Embryophyta</taxon>
        <taxon>Tracheophyta</taxon>
        <taxon>Spermatophyta</taxon>
        <taxon>Magnoliopsida</taxon>
        <taxon>eudicotyledons</taxon>
        <taxon>Gunneridae</taxon>
        <taxon>Pentapetalae</taxon>
        <taxon>asterids</taxon>
        <taxon>campanulids</taxon>
        <taxon>Asterales</taxon>
        <taxon>Asteraceae</taxon>
        <taxon>Asteroideae</taxon>
        <taxon>Heliantheae alliance</taxon>
        <taxon>Millerieae</taxon>
        <taxon>Smallanthus</taxon>
    </lineage>
</organism>
<proteinExistence type="predicted"/>
<name>A0ACB9B7B2_9ASTR</name>
<gene>
    <name evidence="1" type="ORF">L1987_69934</name>
</gene>
<protein>
    <submittedName>
        <fullName evidence="1">Uncharacterized protein</fullName>
    </submittedName>
</protein>
<evidence type="ECO:0000313" key="2">
    <source>
        <dbReference type="Proteomes" id="UP001056120"/>
    </source>
</evidence>
<dbReference type="Proteomes" id="UP001056120">
    <property type="component" value="Linkage Group LG23"/>
</dbReference>
<sequence>MISPKIQSPIKPLTFHLRNHSKSPLFFTHTTAWNKQIHQFEQQSYWTTTIHNLCTIDHKVDEAIRLVNRLRTHGYRLDPLNITSIIHALCDSNRFAEAHYQFLSSLSFIIPDERTCNVIIARLLGWGRRPDSTLRVVNRIIAVKPHFVPSVTNFNRLIDQFCSVSRVRDAHMLLFRMRSMGHCPNVVSYTSLIKGYSGIGEVGVAHKMFDEMSDCGVKANAVTYSELIGGVVRKRGREVQNSLLVEELWESMADEEDVCVNHAAFSNVIYTFCQEGLFKLVFDFAEKMHEVKNMNYAFAYGEMIDSLCRYGRHHGASRIVYMMMKRGCVPSSVSYNAIIHGLTNNGGYLRAYQLLEQGVEFGYTPSETTYKILVERLCLEEYDLVKAKGLLDIMLNKEGVEKARIYNIYLRALSQIKNDVSTELLNTLVIMLETKCHPDVVTLNTVINGFCKMGRVEDGIKVLDDMVMGKFNFCSPDTVTFTTIISGLLSTGRTKEALDMLYKLMPEKGFNPNVITYNVVLRGLFKLNLASEAMDVFKAMGNGGVAADCTTHAIMIDGLCECDRVDEAKVFWDDVIWPSKVHDNFVYSAIVKGLCCSGKFNEACDFVYELVDSGVRLNVVNYNILIESACKLGLKKDAYQIVGEMRKNGLAPDAVTWRIIDKLHKQRKL</sequence>
<reference evidence="1 2" key="2">
    <citation type="journal article" date="2022" name="Mol. Ecol. Resour.">
        <title>The genomes of chicory, endive, great burdock and yacon provide insights into Asteraceae paleo-polyploidization history and plant inulin production.</title>
        <authorList>
            <person name="Fan W."/>
            <person name="Wang S."/>
            <person name="Wang H."/>
            <person name="Wang A."/>
            <person name="Jiang F."/>
            <person name="Liu H."/>
            <person name="Zhao H."/>
            <person name="Xu D."/>
            <person name="Zhang Y."/>
        </authorList>
    </citation>
    <scope>NUCLEOTIDE SEQUENCE [LARGE SCALE GENOMIC DNA]</scope>
    <source>
        <strain evidence="2">cv. Yunnan</strain>
        <tissue evidence="1">Leaves</tissue>
    </source>
</reference>
<reference evidence="2" key="1">
    <citation type="journal article" date="2022" name="Mol. Ecol. Resour.">
        <title>The genomes of chicory, endive, great burdock and yacon provide insights into Asteraceae palaeo-polyploidization history and plant inulin production.</title>
        <authorList>
            <person name="Fan W."/>
            <person name="Wang S."/>
            <person name="Wang H."/>
            <person name="Wang A."/>
            <person name="Jiang F."/>
            <person name="Liu H."/>
            <person name="Zhao H."/>
            <person name="Xu D."/>
            <person name="Zhang Y."/>
        </authorList>
    </citation>
    <scope>NUCLEOTIDE SEQUENCE [LARGE SCALE GENOMIC DNA]</scope>
    <source>
        <strain evidence="2">cv. Yunnan</strain>
    </source>
</reference>
<dbReference type="EMBL" id="CM042040">
    <property type="protein sequence ID" value="KAI3717973.1"/>
    <property type="molecule type" value="Genomic_DNA"/>
</dbReference>
<comment type="caution">
    <text evidence="1">The sequence shown here is derived from an EMBL/GenBank/DDBJ whole genome shotgun (WGS) entry which is preliminary data.</text>
</comment>
<evidence type="ECO:0000313" key="1">
    <source>
        <dbReference type="EMBL" id="KAI3717973.1"/>
    </source>
</evidence>
<keyword evidence="2" id="KW-1185">Reference proteome</keyword>
<accession>A0ACB9B7B2</accession>